<gene>
    <name evidence="7" type="ORF">Q0812_06680</name>
</gene>
<feature type="transmembrane region" description="Helical" evidence="6">
    <location>
        <begin position="102"/>
        <end position="121"/>
    </location>
</feature>
<keyword evidence="4 6" id="KW-1133">Transmembrane helix</keyword>
<keyword evidence="8" id="KW-1185">Reference proteome</keyword>
<evidence type="ECO:0000313" key="7">
    <source>
        <dbReference type="EMBL" id="MDO1559111.1"/>
    </source>
</evidence>
<dbReference type="PANTHER" id="PTHR23291">
    <property type="entry name" value="BAX INHIBITOR-RELATED"/>
    <property type="match status" value="1"/>
</dbReference>
<proteinExistence type="inferred from homology"/>
<organism evidence="7 8">
    <name type="scientific">Peiella sedimenti</name>
    <dbReference type="NCBI Taxonomy" id="3061083"/>
    <lineage>
        <taxon>Bacteria</taxon>
        <taxon>Pseudomonadati</taxon>
        <taxon>Pseudomonadota</taxon>
        <taxon>Alphaproteobacteria</taxon>
        <taxon>Caulobacterales</taxon>
        <taxon>Caulobacteraceae</taxon>
        <taxon>Peiella</taxon>
    </lineage>
</organism>
<dbReference type="RefSeq" id="WP_302109534.1">
    <property type="nucleotide sequence ID" value="NZ_JAUKTR010000002.1"/>
</dbReference>
<evidence type="ECO:0000256" key="5">
    <source>
        <dbReference type="ARBA" id="ARBA00023136"/>
    </source>
</evidence>
<comment type="similarity">
    <text evidence="2 6">Belongs to the BI1 family.</text>
</comment>
<feature type="transmembrane region" description="Helical" evidence="6">
    <location>
        <begin position="34"/>
        <end position="55"/>
    </location>
</feature>
<reference evidence="7" key="1">
    <citation type="submission" date="2023-07" db="EMBL/GenBank/DDBJ databases">
        <title>Brevundimonas soil sp. nov., isolated from the soil of chemical plant.</title>
        <authorList>
            <person name="Wu N."/>
        </authorList>
    </citation>
    <scope>NUCLEOTIDE SEQUENCE</scope>
    <source>
        <strain evidence="7">XZ-24</strain>
    </source>
</reference>
<feature type="transmembrane region" description="Helical" evidence="6">
    <location>
        <begin position="67"/>
        <end position="90"/>
    </location>
</feature>
<dbReference type="InterPro" id="IPR006214">
    <property type="entry name" value="Bax_inhibitor_1-related"/>
</dbReference>
<name>A0ABT8SL57_9CAUL</name>
<keyword evidence="5 6" id="KW-0472">Membrane</keyword>
<evidence type="ECO:0000256" key="6">
    <source>
        <dbReference type="RuleBase" id="RU004379"/>
    </source>
</evidence>
<evidence type="ECO:0000313" key="8">
    <source>
        <dbReference type="Proteomes" id="UP001169063"/>
    </source>
</evidence>
<accession>A0ABT8SL57</accession>
<feature type="transmembrane region" description="Helical" evidence="6">
    <location>
        <begin position="158"/>
        <end position="177"/>
    </location>
</feature>
<comment type="caution">
    <text evidence="7">The sequence shown here is derived from an EMBL/GenBank/DDBJ whole genome shotgun (WGS) entry which is preliminary data.</text>
</comment>
<feature type="transmembrane region" description="Helical" evidence="6">
    <location>
        <begin position="183"/>
        <end position="202"/>
    </location>
</feature>
<dbReference type="CDD" id="cd10432">
    <property type="entry name" value="BI-1-like_bacterial"/>
    <property type="match status" value="1"/>
</dbReference>
<comment type="subcellular location">
    <subcellularLocation>
        <location evidence="1">Membrane</location>
        <topology evidence="1">Multi-pass membrane protein</topology>
    </subcellularLocation>
</comment>
<dbReference type="Proteomes" id="UP001169063">
    <property type="component" value="Unassembled WGS sequence"/>
</dbReference>
<evidence type="ECO:0000256" key="3">
    <source>
        <dbReference type="ARBA" id="ARBA00022692"/>
    </source>
</evidence>
<sequence length="253" mass="27070">MNDFNRDLAGAPARSEAALDAGLRAFMLGVYNKLALGLAVAAALAWTTAYVPAVRDLMFVTTPDGRLTGFTLLGTIVQWSPLAMLLISMFAMRNPTARGTGLLYWMVVAAFGAGLGVIFLAYSGASIATTFLITAGAFAGLSLFGYTTKMNLGPVRSFLFMGVIGLILASLAFMFLPAVQNPMMYFLINIAGVLIFAGLIAADTQHLKLGYYEAQRRGGESLGVLTNWGALSLFISFMNLFLFLLRLMGGSRN</sequence>
<dbReference type="Pfam" id="PF01027">
    <property type="entry name" value="Bax1-I"/>
    <property type="match status" value="1"/>
</dbReference>
<evidence type="ECO:0000256" key="1">
    <source>
        <dbReference type="ARBA" id="ARBA00004141"/>
    </source>
</evidence>
<evidence type="ECO:0000256" key="4">
    <source>
        <dbReference type="ARBA" id="ARBA00022989"/>
    </source>
</evidence>
<protein>
    <submittedName>
        <fullName evidence="7">Bax inhibitor-1/YccA family protein</fullName>
    </submittedName>
</protein>
<dbReference type="PANTHER" id="PTHR23291:SF50">
    <property type="entry name" value="PROTEIN LIFEGUARD 4"/>
    <property type="match status" value="1"/>
</dbReference>
<evidence type="ECO:0000256" key="2">
    <source>
        <dbReference type="ARBA" id="ARBA00010350"/>
    </source>
</evidence>
<feature type="transmembrane region" description="Helical" evidence="6">
    <location>
        <begin position="222"/>
        <end position="245"/>
    </location>
</feature>
<feature type="transmembrane region" description="Helical" evidence="6">
    <location>
        <begin position="127"/>
        <end position="146"/>
    </location>
</feature>
<keyword evidence="3 6" id="KW-0812">Transmembrane</keyword>
<dbReference type="EMBL" id="JAUKTR010000002">
    <property type="protein sequence ID" value="MDO1559111.1"/>
    <property type="molecule type" value="Genomic_DNA"/>
</dbReference>